<dbReference type="PANTHER" id="PTHR37422">
    <property type="entry name" value="TEICHURONIC ACID BIOSYNTHESIS PROTEIN TUAE"/>
    <property type="match status" value="1"/>
</dbReference>
<evidence type="ECO:0000259" key="6">
    <source>
        <dbReference type="Pfam" id="PF04932"/>
    </source>
</evidence>
<evidence type="ECO:0000313" key="8">
    <source>
        <dbReference type="Proteomes" id="UP000223060"/>
    </source>
</evidence>
<name>A0A1S7FXF3_9LIST</name>
<dbReference type="GO" id="GO:0016020">
    <property type="term" value="C:membrane"/>
    <property type="evidence" value="ECO:0007669"/>
    <property type="project" value="UniProtKB-SubCell"/>
</dbReference>
<feature type="transmembrane region" description="Helical" evidence="5">
    <location>
        <begin position="83"/>
        <end position="100"/>
    </location>
</feature>
<keyword evidence="8" id="KW-1185">Reference proteome</keyword>
<dbReference type="AlphaFoldDB" id="A0A1S7FXF3"/>
<dbReference type="Proteomes" id="UP000223060">
    <property type="component" value="Chromosome"/>
</dbReference>
<proteinExistence type="predicted"/>
<evidence type="ECO:0000256" key="3">
    <source>
        <dbReference type="ARBA" id="ARBA00022989"/>
    </source>
</evidence>
<dbReference type="PANTHER" id="PTHR37422:SF23">
    <property type="entry name" value="TEICHURONIC ACID BIOSYNTHESIS PROTEIN TUAE"/>
    <property type="match status" value="1"/>
</dbReference>
<organism evidence="7 8">
    <name type="scientific">Listeria weihenstephanensis</name>
    <dbReference type="NCBI Taxonomy" id="1006155"/>
    <lineage>
        <taxon>Bacteria</taxon>
        <taxon>Bacillati</taxon>
        <taxon>Bacillota</taxon>
        <taxon>Bacilli</taxon>
        <taxon>Bacillales</taxon>
        <taxon>Listeriaceae</taxon>
        <taxon>Listeria</taxon>
    </lineage>
</organism>
<sequence length="472" mass="52863">MKVLMEKMPLNSITFRGIVIAAMALLSILSPIFPWLLAIPVIVIGVLYVNKINTNKWMYGLFVAILMAGFWGAYASLPQMPSLFLFRILIAIHFVFFLFSKKDFSTIKVLKVPLICMVVWIFYSVITLIWTTDVALSLNAIYFQFEACYLVFMCVYYISSWKKMRQVLLWITANYTISIGIGLYEVLSGEHLRFSAGNLLGYADPRPTGWLVNTNDYASYLVIYFGLVSLVLLSSKKKINIAIWLCLLAIVTYLVIESHSRTGFLGLVSVVALVLFKVLRIQTFILTIFGGAVALCAKVIYSSVASSGLTAQLVDSFTGKGDSTQERVFMYKYVIQLCKDHHFLGVGVGNTPRFVFEALYGSSNIDLSGSQTMAAHNFWLSIISDIGFIGFIPILIFFIYFIYQAITMYITNNTLKGAIPATVILGFIAVSVGSSSIFEMRVIWIALGLGLAVVCLLQREKHPNENVDPWRK</sequence>
<evidence type="ECO:0000256" key="5">
    <source>
        <dbReference type="SAM" id="Phobius"/>
    </source>
</evidence>
<feature type="transmembrane region" description="Helical" evidence="5">
    <location>
        <begin position="262"/>
        <end position="279"/>
    </location>
</feature>
<comment type="subcellular location">
    <subcellularLocation>
        <location evidence="1">Membrane</location>
        <topology evidence="1">Multi-pass membrane protein</topology>
    </subcellularLocation>
</comment>
<gene>
    <name evidence="7" type="ORF">UE46_14025</name>
</gene>
<protein>
    <recommendedName>
        <fullName evidence="6">O-antigen ligase-related domain-containing protein</fullName>
    </recommendedName>
</protein>
<accession>A0A1S7FXF3</accession>
<keyword evidence="2 5" id="KW-0812">Transmembrane</keyword>
<feature type="transmembrane region" description="Helical" evidence="5">
    <location>
        <begin position="217"/>
        <end position="234"/>
    </location>
</feature>
<evidence type="ECO:0000313" key="7">
    <source>
        <dbReference type="EMBL" id="AQY52027.1"/>
    </source>
</evidence>
<dbReference type="KEGG" id="lwi:UE46_14025"/>
<keyword evidence="4 5" id="KW-0472">Membrane</keyword>
<dbReference type="RefSeq" id="WP_036061206.1">
    <property type="nucleotide sequence ID" value="NZ_CP011102.1"/>
</dbReference>
<feature type="transmembrane region" description="Helical" evidence="5">
    <location>
        <begin position="378"/>
        <end position="403"/>
    </location>
</feature>
<dbReference type="EMBL" id="CP011102">
    <property type="protein sequence ID" value="AQY52027.1"/>
    <property type="molecule type" value="Genomic_DNA"/>
</dbReference>
<evidence type="ECO:0000256" key="1">
    <source>
        <dbReference type="ARBA" id="ARBA00004141"/>
    </source>
</evidence>
<feature type="domain" description="O-antigen ligase-related" evidence="6">
    <location>
        <begin position="247"/>
        <end position="393"/>
    </location>
</feature>
<evidence type="ECO:0000256" key="4">
    <source>
        <dbReference type="ARBA" id="ARBA00023136"/>
    </source>
</evidence>
<feature type="transmembrane region" description="Helical" evidence="5">
    <location>
        <begin position="239"/>
        <end position="256"/>
    </location>
</feature>
<evidence type="ECO:0000256" key="2">
    <source>
        <dbReference type="ARBA" id="ARBA00022692"/>
    </source>
</evidence>
<keyword evidence="3 5" id="KW-1133">Transmembrane helix</keyword>
<feature type="transmembrane region" description="Helical" evidence="5">
    <location>
        <begin position="32"/>
        <end position="50"/>
    </location>
</feature>
<feature type="transmembrane region" description="Helical" evidence="5">
    <location>
        <begin position="167"/>
        <end position="187"/>
    </location>
</feature>
<feature type="transmembrane region" description="Helical" evidence="5">
    <location>
        <begin position="284"/>
        <end position="304"/>
    </location>
</feature>
<feature type="transmembrane region" description="Helical" evidence="5">
    <location>
        <begin position="9"/>
        <end position="26"/>
    </location>
</feature>
<dbReference type="InterPro" id="IPR007016">
    <property type="entry name" value="O-antigen_ligase-rel_domated"/>
</dbReference>
<feature type="transmembrane region" description="Helical" evidence="5">
    <location>
        <begin position="415"/>
        <end position="434"/>
    </location>
</feature>
<reference evidence="8" key="1">
    <citation type="submission" date="2015-03" db="EMBL/GenBank/DDBJ databases">
        <authorList>
            <person name="Ferrari E."/>
            <person name="Walter M.C."/>
            <person name="Huptas C."/>
            <person name="Scherer S."/>
            <person name="Mueller-Herbst S."/>
        </authorList>
    </citation>
    <scope>NUCLEOTIDE SEQUENCE [LARGE SCALE GENOMIC DNA]</scope>
    <source>
        <strain evidence="8">LWP01</strain>
    </source>
</reference>
<dbReference type="Pfam" id="PF04932">
    <property type="entry name" value="Wzy_C"/>
    <property type="match status" value="1"/>
</dbReference>
<feature type="transmembrane region" description="Helical" evidence="5">
    <location>
        <begin position="440"/>
        <end position="457"/>
    </location>
</feature>
<feature type="transmembrane region" description="Helical" evidence="5">
    <location>
        <begin position="57"/>
        <end position="77"/>
    </location>
</feature>
<feature type="transmembrane region" description="Helical" evidence="5">
    <location>
        <begin position="112"/>
        <end position="130"/>
    </location>
</feature>
<feature type="transmembrane region" description="Helical" evidence="5">
    <location>
        <begin position="136"/>
        <end position="158"/>
    </location>
</feature>
<dbReference type="InterPro" id="IPR051533">
    <property type="entry name" value="WaaL-like"/>
</dbReference>